<evidence type="ECO:0000256" key="1">
    <source>
        <dbReference type="ARBA" id="ARBA00005393"/>
    </source>
</evidence>
<evidence type="ECO:0000313" key="5">
    <source>
        <dbReference type="Proteomes" id="UP001107558"/>
    </source>
</evidence>
<dbReference type="InterPro" id="IPR007835">
    <property type="entry name" value="MOFRL"/>
</dbReference>
<dbReference type="AlphaFoldDB" id="A0A9J6C124"/>
<dbReference type="PANTHER" id="PTHR12227">
    <property type="entry name" value="GLYCERATE KINASE"/>
    <property type="match status" value="1"/>
</dbReference>
<sequence>MENIIKDIFYAAVESVKPSELITKNKFLSLKNIENREIIELNQNNESYQLDATNKRLHIVGFGKASLPLAIELESILKERITGGILSVPVNATKYHSLSKNSKLHVFEGAAGNLPDYDSMRNAEKIKNYILNLNNDDILFCLITGGGSALLSLPIEPITLDEKTALIKQLSRAGASINELNTVRIAISQVKGGKLALMAKNVHKIISLIISDIINDPLELIASGPTIPYKIPSTDELSPLQVLEKYIGDRMENTLSPSILNTIKNMNEKNQDSQMVIKNSQTFLLGNNRNAIDAAMNQAKIHNFVPVYLSASVQGNVNEISVAFFELACAIQSYSSASTCIEFANSLKCILEKLNAQTNFVADLIEALNQKSSDGICIVSSGETVVKVNCNEGIGGRSQELCLRFTKLCYDAGLSLDNLLFLSAGTDGIDGNNDAAGAIGGTRILRDIKENVACVMSDYIYRNDSYRFYKNFIGKYSGDGYHIHTGITGTNVMDIHLLMIMPKVKLS</sequence>
<dbReference type="InterPro" id="IPR039760">
    <property type="entry name" value="MOFRL_protein"/>
</dbReference>
<dbReference type="SUPFAM" id="SSF82544">
    <property type="entry name" value="GckA/TtuD-like"/>
    <property type="match status" value="1"/>
</dbReference>
<dbReference type="Proteomes" id="UP001107558">
    <property type="component" value="Chromosome 2"/>
</dbReference>
<name>A0A9J6C124_POLVA</name>
<organism evidence="4 5">
    <name type="scientific">Polypedilum vanderplanki</name>
    <name type="common">Sleeping chironomid midge</name>
    <dbReference type="NCBI Taxonomy" id="319348"/>
    <lineage>
        <taxon>Eukaryota</taxon>
        <taxon>Metazoa</taxon>
        <taxon>Ecdysozoa</taxon>
        <taxon>Arthropoda</taxon>
        <taxon>Hexapoda</taxon>
        <taxon>Insecta</taxon>
        <taxon>Pterygota</taxon>
        <taxon>Neoptera</taxon>
        <taxon>Endopterygota</taxon>
        <taxon>Diptera</taxon>
        <taxon>Nematocera</taxon>
        <taxon>Chironomoidea</taxon>
        <taxon>Chironomidae</taxon>
        <taxon>Chironominae</taxon>
        <taxon>Polypedilum</taxon>
        <taxon>Polypedilum</taxon>
    </lineage>
</organism>
<protein>
    <recommendedName>
        <fullName evidence="6">Glycerate kinase</fullName>
    </recommendedName>
</protein>
<feature type="domain" description="MOFRL" evidence="2">
    <location>
        <begin position="376"/>
        <end position="494"/>
    </location>
</feature>
<proteinExistence type="inferred from homology"/>
<gene>
    <name evidence="4" type="ORF">PVAND_005445</name>
</gene>
<dbReference type="Gene3D" id="3.40.50.10180">
    <property type="entry name" value="Glycerate kinase, MOFRL-like N-terminal domain"/>
    <property type="match status" value="1"/>
</dbReference>
<comment type="caution">
    <text evidence="4">The sequence shown here is derived from an EMBL/GenBank/DDBJ whole genome shotgun (WGS) entry which is preliminary data.</text>
</comment>
<dbReference type="PANTHER" id="PTHR12227:SF0">
    <property type="entry name" value="GLYCERATE KINASE"/>
    <property type="match status" value="1"/>
</dbReference>
<dbReference type="InterPro" id="IPR038614">
    <property type="entry name" value="GK_N_sf"/>
</dbReference>
<feature type="domain" description="MOFRL-associated" evidence="3">
    <location>
        <begin position="5"/>
        <end position="247"/>
    </location>
</feature>
<evidence type="ECO:0000259" key="3">
    <source>
        <dbReference type="Pfam" id="PF13660"/>
    </source>
</evidence>
<dbReference type="GO" id="GO:0005737">
    <property type="term" value="C:cytoplasm"/>
    <property type="evidence" value="ECO:0007669"/>
    <property type="project" value="TreeGrafter"/>
</dbReference>
<comment type="similarity">
    <text evidence="1">Belongs to the glycerate kinase type-2 family.</text>
</comment>
<evidence type="ECO:0008006" key="6">
    <source>
        <dbReference type="Google" id="ProtNLM"/>
    </source>
</evidence>
<dbReference type="EMBL" id="JADBJN010000002">
    <property type="protein sequence ID" value="KAG5675549.1"/>
    <property type="molecule type" value="Genomic_DNA"/>
</dbReference>
<evidence type="ECO:0000259" key="2">
    <source>
        <dbReference type="Pfam" id="PF05161"/>
    </source>
</evidence>
<keyword evidence="5" id="KW-1185">Reference proteome</keyword>
<accession>A0A9J6C124</accession>
<evidence type="ECO:0000313" key="4">
    <source>
        <dbReference type="EMBL" id="KAG5675549.1"/>
    </source>
</evidence>
<dbReference type="Pfam" id="PF05161">
    <property type="entry name" value="MOFRL"/>
    <property type="match status" value="1"/>
</dbReference>
<dbReference type="Pfam" id="PF13660">
    <property type="entry name" value="DUF4147"/>
    <property type="match status" value="1"/>
</dbReference>
<dbReference type="Gene3D" id="3.40.1480.10">
    <property type="entry name" value="MOFRL domain"/>
    <property type="match status" value="1"/>
</dbReference>
<dbReference type="OrthoDB" id="44918at2759"/>
<dbReference type="GO" id="GO:0008887">
    <property type="term" value="F:glycerate kinase activity"/>
    <property type="evidence" value="ECO:0007669"/>
    <property type="project" value="InterPro"/>
</dbReference>
<dbReference type="InterPro" id="IPR037035">
    <property type="entry name" value="GK-like_C_sf"/>
</dbReference>
<reference evidence="4" key="1">
    <citation type="submission" date="2021-03" db="EMBL/GenBank/DDBJ databases">
        <title>Chromosome level genome of the anhydrobiotic midge Polypedilum vanderplanki.</title>
        <authorList>
            <person name="Yoshida Y."/>
            <person name="Kikawada T."/>
            <person name="Gusev O."/>
        </authorList>
    </citation>
    <scope>NUCLEOTIDE SEQUENCE</scope>
    <source>
        <strain evidence="4">NIAS01</strain>
        <tissue evidence="4">Whole body or cell culture</tissue>
    </source>
</reference>
<dbReference type="InterPro" id="IPR025286">
    <property type="entry name" value="MOFRL_assoc_dom"/>
</dbReference>